<dbReference type="Proteomes" id="UP000824081">
    <property type="component" value="Unassembled WGS sequence"/>
</dbReference>
<feature type="transmembrane region" description="Helical" evidence="6">
    <location>
        <begin position="326"/>
        <end position="346"/>
    </location>
</feature>
<feature type="transmembrane region" description="Helical" evidence="6">
    <location>
        <begin position="265"/>
        <end position="288"/>
    </location>
</feature>
<evidence type="ECO:0000256" key="1">
    <source>
        <dbReference type="ARBA" id="ARBA00004651"/>
    </source>
</evidence>
<dbReference type="EMBL" id="DVMZ01000076">
    <property type="protein sequence ID" value="HIU59031.1"/>
    <property type="molecule type" value="Genomic_DNA"/>
</dbReference>
<name>A0A9D1SG92_9FIRM</name>
<evidence type="ECO:0000256" key="4">
    <source>
        <dbReference type="ARBA" id="ARBA00022989"/>
    </source>
</evidence>
<feature type="transmembrane region" description="Helical" evidence="6">
    <location>
        <begin position="235"/>
        <end position="253"/>
    </location>
</feature>
<dbReference type="GO" id="GO:0022857">
    <property type="term" value="F:transmembrane transporter activity"/>
    <property type="evidence" value="ECO:0007669"/>
    <property type="project" value="InterPro"/>
</dbReference>
<feature type="transmembrane region" description="Helical" evidence="6">
    <location>
        <begin position="176"/>
        <end position="198"/>
    </location>
</feature>
<evidence type="ECO:0000313" key="8">
    <source>
        <dbReference type="EMBL" id="HIU59031.1"/>
    </source>
</evidence>
<accession>A0A9D1SG92</accession>
<dbReference type="InterPro" id="IPR020846">
    <property type="entry name" value="MFS_dom"/>
</dbReference>
<dbReference type="InterPro" id="IPR050495">
    <property type="entry name" value="ATG22/LtaA_families"/>
</dbReference>
<feature type="transmembrane region" description="Helical" evidence="6">
    <location>
        <begin position="21"/>
        <end position="41"/>
    </location>
</feature>
<dbReference type="InterPro" id="IPR036259">
    <property type="entry name" value="MFS_trans_sf"/>
</dbReference>
<feature type="transmembrane region" description="Helical" evidence="6">
    <location>
        <begin position="150"/>
        <end position="170"/>
    </location>
</feature>
<feature type="transmembrane region" description="Helical" evidence="6">
    <location>
        <begin position="393"/>
        <end position="415"/>
    </location>
</feature>
<dbReference type="AlphaFoldDB" id="A0A9D1SG92"/>
<dbReference type="Pfam" id="PF11700">
    <property type="entry name" value="ATG22"/>
    <property type="match status" value="1"/>
</dbReference>
<sequence>MKNKPGKQRFSPAELRWILYDVGNSAFVLLASTILPIYFGALTDEAGIGSALSTAYWGYAASVVTIITAVIAPILGTYADFSGKRPLFFGFALLGIVGCCFLAVPMSWIAFLLVYGIAKVGLSSSLVFYDSMLPDVTTEKRLHRISSHGYAWGYIGSCIPFLISLVVVLLCDFIEYPVRMAIAFLVNGIWWFVFTLPLMKVYRQKHFLPRPPHPVRDTFRRLGQLFSELKKNRKAFLFLISFFFYIDGVYTIIDMATKFGESLDFSMETLLVALLVTQIVAFPSAILFGKFSGKFADAKLIAVCIAAYTCIGFFAVFLYYEWQFWLLAVAVGLFQGGIQALSRSYFAKLVPAEKSGEFFGVFDIFGKGAAFLGTLLVGGCTSLALAFGASEDLALHVGILPVSVLFVVGFFLFLFTARQPDPVWESAANAETADDAAGTTE</sequence>
<comment type="caution">
    <text evidence="8">The sequence shown here is derived from an EMBL/GenBank/DDBJ whole genome shotgun (WGS) entry which is preliminary data.</text>
</comment>
<keyword evidence="4 6" id="KW-1133">Transmembrane helix</keyword>
<evidence type="ECO:0000256" key="6">
    <source>
        <dbReference type="SAM" id="Phobius"/>
    </source>
</evidence>
<dbReference type="Gene3D" id="1.20.1250.20">
    <property type="entry name" value="MFS general substrate transporter like domains"/>
    <property type="match status" value="1"/>
</dbReference>
<keyword evidence="2" id="KW-0813">Transport</keyword>
<evidence type="ECO:0000259" key="7">
    <source>
        <dbReference type="PROSITE" id="PS50850"/>
    </source>
</evidence>
<feature type="transmembrane region" description="Helical" evidence="6">
    <location>
        <begin position="110"/>
        <end position="129"/>
    </location>
</feature>
<comment type="subcellular location">
    <subcellularLocation>
        <location evidence="1">Cell membrane</location>
        <topology evidence="1">Multi-pass membrane protein</topology>
    </subcellularLocation>
</comment>
<keyword evidence="3 6" id="KW-0812">Transmembrane</keyword>
<feature type="transmembrane region" description="Helical" evidence="6">
    <location>
        <begin position="87"/>
        <end position="104"/>
    </location>
</feature>
<feature type="transmembrane region" description="Helical" evidence="6">
    <location>
        <begin position="56"/>
        <end position="75"/>
    </location>
</feature>
<dbReference type="SUPFAM" id="SSF103473">
    <property type="entry name" value="MFS general substrate transporter"/>
    <property type="match status" value="1"/>
</dbReference>
<evidence type="ECO:0000313" key="9">
    <source>
        <dbReference type="Proteomes" id="UP000824081"/>
    </source>
</evidence>
<feature type="transmembrane region" description="Helical" evidence="6">
    <location>
        <begin position="358"/>
        <end position="387"/>
    </location>
</feature>
<reference evidence="8" key="1">
    <citation type="submission" date="2020-10" db="EMBL/GenBank/DDBJ databases">
        <authorList>
            <person name="Gilroy R."/>
        </authorList>
    </citation>
    <scope>NUCLEOTIDE SEQUENCE</scope>
    <source>
        <strain evidence="8">11687</strain>
    </source>
</reference>
<feature type="transmembrane region" description="Helical" evidence="6">
    <location>
        <begin position="300"/>
        <end position="320"/>
    </location>
</feature>
<reference evidence="8" key="2">
    <citation type="journal article" date="2021" name="PeerJ">
        <title>Extensive microbial diversity within the chicken gut microbiome revealed by metagenomics and culture.</title>
        <authorList>
            <person name="Gilroy R."/>
            <person name="Ravi A."/>
            <person name="Getino M."/>
            <person name="Pursley I."/>
            <person name="Horton D.L."/>
            <person name="Alikhan N.F."/>
            <person name="Baker D."/>
            <person name="Gharbi K."/>
            <person name="Hall N."/>
            <person name="Watson M."/>
            <person name="Adriaenssens E.M."/>
            <person name="Foster-Nyarko E."/>
            <person name="Jarju S."/>
            <person name="Secka A."/>
            <person name="Antonio M."/>
            <person name="Oren A."/>
            <person name="Chaudhuri R.R."/>
            <person name="La Ragione R."/>
            <person name="Hildebrand F."/>
            <person name="Pallen M.J."/>
        </authorList>
    </citation>
    <scope>NUCLEOTIDE SEQUENCE</scope>
    <source>
        <strain evidence="8">11687</strain>
    </source>
</reference>
<dbReference type="PROSITE" id="PS50850">
    <property type="entry name" value="MFS"/>
    <property type="match status" value="1"/>
</dbReference>
<dbReference type="InterPro" id="IPR024671">
    <property type="entry name" value="Atg22-like"/>
</dbReference>
<keyword evidence="5 6" id="KW-0472">Membrane</keyword>
<proteinExistence type="predicted"/>
<organism evidence="8 9">
    <name type="scientific">Candidatus Scatosoma pullistercoris</name>
    <dbReference type="NCBI Taxonomy" id="2840934"/>
    <lineage>
        <taxon>Bacteria</taxon>
        <taxon>Bacillati</taxon>
        <taxon>Bacillota</taxon>
        <taxon>Clostridia</taxon>
        <taxon>Candidatus Scatosoma</taxon>
    </lineage>
</organism>
<evidence type="ECO:0000256" key="5">
    <source>
        <dbReference type="ARBA" id="ARBA00023136"/>
    </source>
</evidence>
<dbReference type="GO" id="GO:0005886">
    <property type="term" value="C:plasma membrane"/>
    <property type="evidence" value="ECO:0007669"/>
    <property type="project" value="UniProtKB-SubCell"/>
</dbReference>
<evidence type="ECO:0000256" key="2">
    <source>
        <dbReference type="ARBA" id="ARBA00022448"/>
    </source>
</evidence>
<gene>
    <name evidence="8" type="ORF">IAC57_02905</name>
</gene>
<dbReference type="PANTHER" id="PTHR23519:SF1">
    <property type="entry name" value="AUTOPHAGY-RELATED PROTEIN 22"/>
    <property type="match status" value="1"/>
</dbReference>
<protein>
    <submittedName>
        <fullName evidence="8">MFS transporter</fullName>
    </submittedName>
</protein>
<feature type="domain" description="Major facilitator superfamily (MFS) profile" evidence="7">
    <location>
        <begin position="16"/>
        <end position="421"/>
    </location>
</feature>
<dbReference type="PANTHER" id="PTHR23519">
    <property type="entry name" value="AUTOPHAGY-RELATED PROTEIN 22"/>
    <property type="match status" value="1"/>
</dbReference>
<evidence type="ECO:0000256" key="3">
    <source>
        <dbReference type="ARBA" id="ARBA00022692"/>
    </source>
</evidence>